<organism evidence="1 2">
    <name type="scientific">Diphasiastrum complanatum</name>
    <name type="common">Issler's clubmoss</name>
    <name type="synonym">Lycopodium complanatum</name>
    <dbReference type="NCBI Taxonomy" id="34168"/>
    <lineage>
        <taxon>Eukaryota</taxon>
        <taxon>Viridiplantae</taxon>
        <taxon>Streptophyta</taxon>
        <taxon>Embryophyta</taxon>
        <taxon>Tracheophyta</taxon>
        <taxon>Lycopodiopsida</taxon>
        <taxon>Lycopodiales</taxon>
        <taxon>Lycopodiaceae</taxon>
        <taxon>Lycopodioideae</taxon>
        <taxon>Diphasiastrum</taxon>
    </lineage>
</organism>
<protein>
    <submittedName>
        <fullName evidence="1">Uncharacterized protein</fullName>
    </submittedName>
</protein>
<dbReference type="Proteomes" id="UP001162992">
    <property type="component" value="Chromosome 5"/>
</dbReference>
<name>A0ACC2DK41_DIPCM</name>
<gene>
    <name evidence="1" type="ORF">O6H91_05G001200</name>
</gene>
<comment type="caution">
    <text evidence="1">The sequence shown here is derived from an EMBL/GenBank/DDBJ whole genome shotgun (WGS) entry which is preliminary data.</text>
</comment>
<evidence type="ECO:0000313" key="1">
    <source>
        <dbReference type="EMBL" id="KAJ7554613.1"/>
    </source>
</evidence>
<sequence>MMMDRISSTSASVAAFIRQINKRGTSIAIATIDPHHHHPSQAFASKQREQPQQQRHRSFASSQMLVKDRRAVDVNVAGLLHSATSVDTLACLLKRCGEAKALSDGKLVHAHIKRYVCSENIFLGNWLVKMYGDCGSMDDARAVFDSLPDLNVYSWNILIKAYAKNRRGTEALECLHRMQLYGMKPNHVTLVSALDACKNKAALEKGRQIHAAIVSEGYGGQSVVGNALINMYAKCGSLDSARNVFMGMPRRDVISWNAVISACTLNGHREEALDFFDRMHGEGFKPDEVTFVCALDACASLAAIEKGIEVHAAIVESGYEDHMIVATSLVKMYGKCGKLDDARSVFNRMPKRNKISWSAMMSACNQNACPKEALNLFTEMQHNRIEQDQVAFVCALDACAILADLEQGHKIHAAIVREGYEDHVVVGNALVNMYGKCRSLEDARNVFQRMPYRDVISWNAIIAVCSQNVQSRLALDLYDQMRREGFKPGAVTFVCALEACASLVDLEKGQEIHGAIVHGGCDGEIIVGTALINMYGKCGILEDARNVFNRMVCRDVVSWSAMIAACVLNNDAKKALDLFNQMQCNGFMPDQFTFACALDACASLAALEKGQEIHAATIKAQCEGQVVVATALVNMYGKCGSLEDARNVFDHMPHRNLVCWNAIIAACARNGHGIEAIELFKHMQCCGFKPDGATFLSLLAACSHSGTVDEARHFFKSMTEHHGLTQNVEHYLCLIDILGRAGHLKDAEDFINDMPYEKETRVWLSLLWHCQIHGDMERGIRAARHALNSDPRNATAYVLLSNIYAEAGTREA</sequence>
<accession>A0ACC2DK41</accession>
<proteinExistence type="predicted"/>
<evidence type="ECO:0000313" key="2">
    <source>
        <dbReference type="Proteomes" id="UP001162992"/>
    </source>
</evidence>
<reference evidence="2" key="1">
    <citation type="journal article" date="2024" name="Proc. Natl. Acad. Sci. U.S.A.">
        <title>Extraordinary preservation of gene collinearity over three hundred million years revealed in homosporous lycophytes.</title>
        <authorList>
            <person name="Li C."/>
            <person name="Wickell D."/>
            <person name="Kuo L.Y."/>
            <person name="Chen X."/>
            <person name="Nie B."/>
            <person name="Liao X."/>
            <person name="Peng D."/>
            <person name="Ji J."/>
            <person name="Jenkins J."/>
            <person name="Williams M."/>
            <person name="Shu S."/>
            <person name="Plott C."/>
            <person name="Barry K."/>
            <person name="Rajasekar S."/>
            <person name="Grimwood J."/>
            <person name="Han X."/>
            <person name="Sun S."/>
            <person name="Hou Z."/>
            <person name="He W."/>
            <person name="Dai G."/>
            <person name="Sun C."/>
            <person name="Schmutz J."/>
            <person name="Leebens-Mack J.H."/>
            <person name="Li F.W."/>
            <person name="Wang L."/>
        </authorList>
    </citation>
    <scope>NUCLEOTIDE SEQUENCE [LARGE SCALE GENOMIC DNA]</scope>
    <source>
        <strain evidence="2">cv. PW_Plant_1</strain>
    </source>
</reference>
<keyword evidence="2" id="KW-1185">Reference proteome</keyword>
<dbReference type="EMBL" id="CM055096">
    <property type="protein sequence ID" value="KAJ7554613.1"/>
    <property type="molecule type" value="Genomic_DNA"/>
</dbReference>